<evidence type="ECO:0000259" key="3">
    <source>
        <dbReference type="Pfam" id="PF10017"/>
    </source>
</evidence>
<sequence length="312" mass="36010">MITEKSLFAKHVDEGLSSTKKHLSSMYFYDTKGELLFRKIMNLQEYYLTDCEMEILRTHGNEIASSLQNEYVDIIELGAGDGIKTKELLKHFDFNTINYRPIDISEQAIRDITSKMKEWLPGLNVNGICGDYFQMISSLKSSNKKLILFLGSNLGNMNDNQASNFIEHLDKVMNVGDSIFIGLDLIKAKEIVLPAYNDDRGITAAFNLNLLERMNRELNANFIIDQFQHYATYTEKEGIAKSYIKSKVNQTVYIKALEQNYSFSENELIHTEVSRKYDLDIIRKIIENTSLKLTHQFTDNKQYFTNLVLKKS</sequence>
<dbReference type="InterPro" id="IPR051128">
    <property type="entry name" value="EgtD_Methyltrsf_superfamily"/>
</dbReference>
<name>A0A3S9P865_9BACT</name>
<dbReference type="GO" id="GO:0052706">
    <property type="term" value="F:L-histidine N(alpha)-methyltransferase activity"/>
    <property type="evidence" value="ECO:0007669"/>
    <property type="project" value="UniProtKB-EC"/>
</dbReference>
<keyword evidence="5" id="KW-1185">Reference proteome</keyword>
<keyword evidence="2 4" id="KW-0808">Transferase</keyword>
<proteinExistence type="predicted"/>
<evidence type="ECO:0000313" key="5">
    <source>
        <dbReference type="Proteomes" id="UP000267268"/>
    </source>
</evidence>
<dbReference type="NCBIfam" id="TIGR03438">
    <property type="entry name" value="egtD_ergothio"/>
    <property type="match status" value="1"/>
</dbReference>
<dbReference type="GO" id="GO:0032259">
    <property type="term" value="P:methylation"/>
    <property type="evidence" value="ECO:0007669"/>
    <property type="project" value="UniProtKB-KW"/>
</dbReference>
<dbReference type="EMBL" id="CP034562">
    <property type="protein sequence ID" value="AZQ64252.1"/>
    <property type="molecule type" value="Genomic_DNA"/>
</dbReference>
<evidence type="ECO:0000256" key="2">
    <source>
        <dbReference type="ARBA" id="ARBA00022679"/>
    </source>
</evidence>
<dbReference type="PANTHER" id="PTHR43397:SF1">
    <property type="entry name" value="ERGOTHIONEINE BIOSYNTHESIS PROTEIN 1"/>
    <property type="match status" value="1"/>
</dbReference>
<accession>A0A3S9P865</accession>
<dbReference type="Gene3D" id="3.40.50.150">
    <property type="entry name" value="Vaccinia Virus protein VP39"/>
    <property type="match status" value="1"/>
</dbReference>
<dbReference type="InterPro" id="IPR035094">
    <property type="entry name" value="EgtD"/>
</dbReference>
<dbReference type="Pfam" id="PF10017">
    <property type="entry name" value="Methyltransf_33"/>
    <property type="match status" value="1"/>
</dbReference>
<dbReference type="InterPro" id="IPR029063">
    <property type="entry name" value="SAM-dependent_MTases_sf"/>
</dbReference>
<dbReference type="SUPFAM" id="SSF53335">
    <property type="entry name" value="S-adenosyl-L-methionine-dependent methyltransferases"/>
    <property type="match status" value="1"/>
</dbReference>
<dbReference type="RefSeq" id="WP_126617753.1">
    <property type="nucleotide sequence ID" value="NZ_CP034562.1"/>
</dbReference>
<organism evidence="4 5">
    <name type="scientific">Flammeovirga pectinis</name>
    <dbReference type="NCBI Taxonomy" id="2494373"/>
    <lineage>
        <taxon>Bacteria</taxon>
        <taxon>Pseudomonadati</taxon>
        <taxon>Bacteroidota</taxon>
        <taxon>Cytophagia</taxon>
        <taxon>Cytophagales</taxon>
        <taxon>Flammeovirgaceae</taxon>
        <taxon>Flammeovirga</taxon>
    </lineage>
</organism>
<dbReference type="InterPro" id="IPR017804">
    <property type="entry name" value="MeTrfase_EgtD-like"/>
</dbReference>
<evidence type="ECO:0000313" key="4">
    <source>
        <dbReference type="EMBL" id="AZQ64252.1"/>
    </source>
</evidence>
<dbReference type="PANTHER" id="PTHR43397">
    <property type="entry name" value="ERGOTHIONEINE BIOSYNTHESIS PROTEIN 1"/>
    <property type="match status" value="1"/>
</dbReference>
<reference evidence="4 5" key="1">
    <citation type="submission" date="2018-12" db="EMBL/GenBank/DDBJ databases">
        <title>Flammeovirga pectinis sp. nov., isolated from the gut of the Korean scallop, Patinopecten yessoensis.</title>
        <authorList>
            <person name="Bae J.-W."/>
            <person name="Jeong Y.-S."/>
            <person name="Kang W."/>
        </authorList>
    </citation>
    <scope>NUCLEOTIDE SEQUENCE [LARGE SCALE GENOMIC DNA]</scope>
    <source>
        <strain evidence="4 5">L12M1</strain>
    </source>
</reference>
<dbReference type="OrthoDB" id="5289726at2"/>
<dbReference type="PIRSF" id="PIRSF018005">
    <property type="entry name" value="UCP018005"/>
    <property type="match status" value="1"/>
</dbReference>
<dbReference type="Proteomes" id="UP000267268">
    <property type="component" value="Chromosome 1"/>
</dbReference>
<keyword evidence="1 4" id="KW-0489">Methyltransferase</keyword>
<protein>
    <submittedName>
        <fullName evidence="4">L-histidine N(Alpha)-methyltransferase</fullName>
        <ecNumber evidence="4">2.1.1.44</ecNumber>
    </submittedName>
</protein>
<feature type="domain" description="Histidine-specific methyltransferase SAM-dependent" evidence="3">
    <location>
        <begin position="9"/>
        <end position="310"/>
    </location>
</feature>
<dbReference type="AlphaFoldDB" id="A0A3S9P865"/>
<dbReference type="InterPro" id="IPR019257">
    <property type="entry name" value="MeTrfase_dom"/>
</dbReference>
<evidence type="ECO:0000256" key="1">
    <source>
        <dbReference type="ARBA" id="ARBA00022603"/>
    </source>
</evidence>
<dbReference type="KEGG" id="fll:EI427_19140"/>
<gene>
    <name evidence="4" type="primary">egtD</name>
    <name evidence="4" type="ORF">EI427_19140</name>
</gene>
<dbReference type="EC" id="2.1.1.44" evidence="4"/>